<organism evidence="3 4">
    <name type="scientific">Dyella tabacisoli</name>
    <dbReference type="NCBI Taxonomy" id="2282381"/>
    <lineage>
        <taxon>Bacteria</taxon>
        <taxon>Pseudomonadati</taxon>
        <taxon>Pseudomonadota</taxon>
        <taxon>Gammaproteobacteria</taxon>
        <taxon>Lysobacterales</taxon>
        <taxon>Rhodanobacteraceae</taxon>
        <taxon>Dyella</taxon>
    </lineage>
</organism>
<evidence type="ECO:0000313" key="4">
    <source>
        <dbReference type="Proteomes" id="UP000253782"/>
    </source>
</evidence>
<evidence type="ECO:0000313" key="3">
    <source>
        <dbReference type="EMBL" id="RDD80940.1"/>
    </source>
</evidence>
<feature type="domain" description="WYL" evidence="2">
    <location>
        <begin position="140"/>
        <end position="205"/>
    </location>
</feature>
<dbReference type="InterPro" id="IPR013196">
    <property type="entry name" value="HTH_11"/>
</dbReference>
<dbReference type="Gene3D" id="1.10.10.10">
    <property type="entry name" value="Winged helix-like DNA-binding domain superfamily/Winged helix DNA-binding domain"/>
    <property type="match status" value="1"/>
</dbReference>
<accession>A0A369UMW2</accession>
<dbReference type="PANTHER" id="PTHR34580:SF3">
    <property type="entry name" value="PROTEIN PAFB"/>
    <property type="match status" value="1"/>
</dbReference>
<dbReference type="EMBL" id="QQAH01000013">
    <property type="protein sequence ID" value="RDD80940.1"/>
    <property type="molecule type" value="Genomic_DNA"/>
</dbReference>
<dbReference type="AlphaFoldDB" id="A0A369UMW2"/>
<dbReference type="RefSeq" id="WP_114846244.1">
    <property type="nucleotide sequence ID" value="NZ_JBHSPE010000008.1"/>
</dbReference>
<dbReference type="OrthoDB" id="9807255at2"/>
<dbReference type="SUPFAM" id="SSF46785">
    <property type="entry name" value="Winged helix' DNA-binding domain"/>
    <property type="match status" value="1"/>
</dbReference>
<dbReference type="Pfam" id="PF13280">
    <property type="entry name" value="WYL"/>
    <property type="match status" value="1"/>
</dbReference>
<proteinExistence type="predicted"/>
<evidence type="ECO:0000259" key="2">
    <source>
        <dbReference type="Pfam" id="PF13280"/>
    </source>
</evidence>
<dbReference type="InterPro" id="IPR051534">
    <property type="entry name" value="CBASS_pafABC_assoc_protein"/>
</dbReference>
<protein>
    <submittedName>
        <fullName evidence="3">YafY family transcriptional regulator</fullName>
    </submittedName>
</protein>
<dbReference type="Pfam" id="PF08279">
    <property type="entry name" value="HTH_11"/>
    <property type="match status" value="1"/>
</dbReference>
<dbReference type="PROSITE" id="PS52050">
    <property type="entry name" value="WYL"/>
    <property type="match status" value="1"/>
</dbReference>
<evidence type="ECO:0000259" key="1">
    <source>
        <dbReference type="Pfam" id="PF08279"/>
    </source>
</evidence>
<gene>
    <name evidence="3" type="ORF">DVJ77_14640</name>
</gene>
<comment type="caution">
    <text evidence="3">The sequence shown here is derived from an EMBL/GenBank/DDBJ whole genome shotgun (WGS) entry which is preliminary data.</text>
</comment>
<dbReference type="InterPro" id="IPR036388">
    <property type="entry name" value="WH-like_DNA-bd_sf"/>
</dbReference>
<reference evidence="3 4" key="1">
    <citation type="submission" date="2018-07" db="EMBL/GenBank/DDBJ databases">
        <title>Dyella tabacisoli L4-6T, whole genome shotgun sequence.</title>
        <authorList>
            <person name="Zhou X.-K."/>
            <person name="Li W.-J."/>
            <person name="Duan Y.-Q."/>
        </authorList>
    </citation>
    <scope>NUCLEOTIDE SEQUENCE [LARGE SCALE GENOMIC DNA]</scope>
    <source>
        <strain evidence="3 4">L4-6</strain>
    </source>
</reference>
<dbReference type="Proteomes" id="UP000253782">
    <property type="component" value="Unassembled WGS sequence"/>
</dbReference>
<feature type="domain" description="Helix-turn-helix type 11" evidence="1">
    <location>
        <begin position="6"/>
        <end position="59"/>
    </location>
</feature>
<name>A0A369UMW2_9GAMM</name>
<dbReference type="InterPro" id="IPR026881">
    <property type="entry name" value="WYL_dom"/>
</dbReference>
<keyword evidence="4" id="KW-1185">Reference proteome</keyword>
<dbReference type="InterPro" id="IPR036390">
    <property type="entry name" value="WH_DNA-bd_sf"/>
</dbReference>
<sequence length="234" mass="26233">MRRADRLFLIIHALRGRRTALQARQLAETLGVSLRTVYRDVADLQLSGVPIEGEAGVGYVLRKGSDIPPLMFTADELESLVVGTRFVRAFAGERLAQGAQAALLKIEAVLPPELRERAARTRIYAPVWRGKNKSHFAVLIDRLHAAIADGQVLQLEYCDEAGRSSMREIEPLCLAFWGGKWTLGAWCRLREGFRNFRPDRIAECTATNERFVEVEGRDLNAYLQSVGSEYASME</sequence>
<dbReference type="PANTHER" id="PTHR34580">
    <property type="match status" value="1"/>
</dbReference>